<evidence type="ECO:0000256" key="5">
    <source>
        <dbReference type="ARBA" id="ARBA00023273"/>
    </source>
</evidence>
<dbReference type="OrthoDB" id="10255210at2759"/>
<dbReference type="AlphaFoldDB" id="A0A812E098"/>
<dbReference type="Gene3D" id="2.30.29.170">
    <property type="match status" value="3"/>
</dbReference>
<keyword evidence="2" id="KW-0963">Cytoplasm</keyword>
<evidence type="ECO:0000256" key="1">
    <source>
        <dbReference type="ARBA" id="ARBA00004430"/>
    </source>
</evidence>
<dbReference type="SMART" id="SM00676">
    <property type="entry name" value="DM10"/>
    <property type="match status" value="3"/>
</dbReference>
<comment type="subcellular location">
    <subcellularLocation>
        <location evidence="1">Cytoplasm</location>
        <location evidence="1">Cytoskeleton</location>
        <location evidence="1">Cilium axoneme</location>
    </subcellularLocation>
</comment>
<keyword evidence="11" id="KW-1185">Reference proteome</keyword>
<dbReference type="EMBL" id="CAHIKZ030004740">
    <property type="protein sequence ID" value="CAE1314906.1"/>
    <property type="molecule type" value="Genomic_DNA"/>
</dbReference>
<feature type="domain" description="DM10" evidence="9">
    <location>
        <begin position="224"/>
        <end position="363"/>
    </location>
</feature>
<dbReference type="SUPFAM" id="SSF47473">
    <property type="entry name" value="EF-hand"/>
    <property type="match status" value="1"/>
</dbReference>
<evidence type="ECO:0000313" key="10">
    <source>
        <dbReference type="EMBL" id="CAE1314906.1"/>
    </source>
</evidence>
<feature type="domain" description="DM10" evidence="9">
    <location>
        <begin position="73"/>
        <end position="180"/>
    </location>
</feature>
<keyword evidence="4" id="KW-0206">Cytoskeleton</keyword>
<dbReference type="InterPro" id="IPR006602">
    <property type="entry name" value="DM10_dom"/>
</dbReference>
<gene>
    <name evidence="10" type="ORF">SPHA_65878</name>
</gene>
<evidence type="ECO:0000256" key="6">
    <source>
        <dbReference type="ARBA" id="ARBA00035003"/>
    </source>
</evidence>
<organism evidence="10 11">
    <name type="scientific">Acanthosepion pharaonis</name>
    <name type="common">Pharaoh cuttlefish</name>
    <name type="synonym">Sepia pharaonis</name>
    <dbReference type="NCBI Taxonomy" id="158019"/>
    <lineage>
        <taxon>Eukaryota</taxon>
        <taxon>Metazoa</taxon>
        <taxon>Spiralia</taxon>
        <taxon>Lophotrochozoa</taxon>
        <taxon>Mollusca</taxon>
        <taxon>Cephalopoda</taxon>
        <taxon>Coleoidea</taxon>
        <taxon>Decapodiformes</taxon>
        <taxon>Sepiida</taxon>
        <taxon>Sepiina</taxon>
        <taxon>Sepiidae</taxon>
        <taxon>Acanthosepion</taxon>
    </lineage>
</organism>
<dbReference type="FunFam" id="2.30.29.170:FF:000003">
    <property type="entry name" value="EF-hand domain (C-terminal) containing 1"/>
    <property type="match status" value="1"/>
</dbReference>
<accession>A0A812E098</accession>
<dbReference type="GO" id="GO:0010975">
    <property type="term" value="P:regulation of neuron projection development"/>
    <property type="evidence" value="ECO:0007669"/>
    <property type="project" value="TreeGrafter"/>
</dbReference>
<comment type="caution">
    <text evidence="10">The sequence shown here is derived from an EMBL/GenBank/DDBJ whole genome shotgun (WGS) entry which is preliminary data.</text>
</comment>
<comment type="function">
    <text evidence="6">Microtubule inner protein (MIP) part of the dynein-decorated doublet microtubules (DMTs) in cilia axoneme, which is required for motile cilia beating.</text>
</comment>
<evidence type="ECO:0000256" key="7">
    <source>
        <dbReference type="ARBA" id="ARBA00039880"/>
    </source>
</evidence>
<feature type="region of interest" description="Disordered" evidence="8">
    <location>
        <begin position="39"/>
        <end position="61"/>
    </location>
</feature>
<dbReference type="FunFam" id="2.30.29.170:FF:000002">
    <property type="entry name" value="EF-hand domain (C-terminal) containing 1"/>
    <property type="match status" value="1"/>
</dbReference>
<feature type="domain" description="DM10" evidence="9">
    <location>
        <begin position="425"/>
        <end position="532"/>
    </location>
</feature>
<dbReference type="GO" id="GO:0005930">
    <property type="term" value="C:axoneme"/>
    <property type="evidence" value="ECO:0007669"/>
    <property type="project" value="UniProtKB-SubCell"/>
</dbReference>
<reference evidence="10" key="1">
    <citation type="submission" date="2021-01" db="EMBL/GenBank/DDBJ databases">
        <authorList>
            <person name="Li R."/>
            <person name="Bekaert M."/>
        </authorList>
    </citation>
    <scope>NUCLEOTIDE SEQUENCE</scope>
    <source>
        <strain evidence="10">Farmed</strain>
    </source>
</reference>
<evidence type="ECO:0000313" key="11">
    <source>
        <dbReference type="Proteomes" id="UP000597762"/>
    </source>
</evidence>
<evidence type="ECO:0000256" key="2">
    <source>
        <dbReference type="ARBA" id="ARBA00022490"/>
    </source>
</evidence>
<dbReference type="InterPro" id="IPR040193">
    <property type="entry name" value="EFHC1/EFHC2/EFHB"/>
</dbReference>
<dbReference type="Pfam" id="PF06565">
    <property type="entry name" value="DM10_dom"/>
    <property type="match status" value="3"/>
</dbReference>
<keyword evidence="5" id="KW-0966">Cell projection</keyword>
<evidence type="ECO:0000256" key="3">
    <source>
        <dbReference type="ARBA" id="ARBA00022737"/>
    </source>
</evidence>
<evidence type="ECO:0000256" key="8">
    <source>
        <dbReference type="SAM" id="MobiDB-lite"/>
    </source>
</evidence>
<dbReference type="FunFam" id="2.30.29.170:FF:000001">
    <property type="entry name" value="EF-hand domain containing 1"/>
    <property type="match status" value="1"/>
</dbReference>
<dbReference type="Gene3D" id="1.10.238.10">
    <property type="entry name" value="EF-hand"/>
    <property type="match status" value="1"/>
</dbReference>
<dbReference type="InterPro" id="IPR011992">
    <property type="entry name" value="EF-hand-dom_pair"/>
</dbReference>
<dbReference type="PANTHER" id="PTHR12086">
    <property type="entry name" value="EF-HAND DOMAIN C-TERMINAL CONTAINING PROTEIN"/>
    <property type="match status" value="1"/>
</dbReference>
<dbReference type="PANTHER" id="PTHR12086:SF11">
    <property type="entry name" value="EF-HAND DOMAIN-CONTAINING FAMILY MEMBER C2"/>
    <property type="match status" value="1"/>
</dbReference>
<evidence type="ECO:0000259" key="9">
    <source>
        <dbReference type="PROSITE" id="PS51336"/>
    </source>
</evidence>
<dbReference type="PROSITE" id="PS51336">
    <property type="entry name" value="DM10"/>
    <property type="match status" value="3"/>
</dbReference>
<sequence length="738" mass="85676">MALPFLVGNSFNHNIGKTKFHKSHHFDICNNVTQQVGETKPGIGGEPRPDQIVPPATSEIGKGTKQPTWVAFDQKVLSFDAFYQEAISERREETFRIHECKIYFYLEDDSIQVVELKKKNSGINQGTIIKRHRIKKPYPHDNEFYTLEDFNINETVNLYSKNFKIVNCDKFTQEFLYKLGVRLQDPNAVPNDPYSSYRKTVDGAQQPLRPYQKIDTLKQFLEHDRHVLRFFCLWDDSENMFGDPHEMILHYFLADDTIEIREVNPPNSGRDATPIFIKRQKLPKISKDLPLPGQLADRTVLNVFGSMHTGGRYILDSLKTGEINIEYYTSQDLHLGDTINVYGRPFLICDCDNFTREYYKTKFGISTFNPVEYKKKDNIARDSHYPPYNGFGSEEDSLSNCKSIIPKPPQKNFMKFMEKDKHGLESHVLQFKAKLDSNNPDNQNRNFIISYYLSDDTISIFEPSVRNSGIAGGKFLERSRIKKPDQPLNNVTLSEYYKAQDLFIGQKVNFNTHKFTIVDADEYTFKYMESHPDEFPKSNLKTLLAQLHKINKEQNGLLGKKLLSTANEDNDQIGFSDLKTVICELLPEITEHELIILARHYTDDTLAMEIPASSILAMAQEQLRRANFEDYQELLNNFKYEDQSGSGVLNQQIIWRIMLSLRVPLTRDLLHQLIENFSTDDQKVIHYEEFVNNIEWRRNTQLGSTVSDPNIWKGYKKKVKVDKVNYKRLLNDVNPDEN</sequence>
<protein>
    <recommendedName>
        <fullName evidence="7">EF-hand domain-containing family member C2</fullName>
    </recommendedName>
</protein>
<name>A0A812E098_ACAPH</name>
<proteinExistence type="predicted"/>
<dbReference type="GO" id="GO:0005874">
    <property type="term" value="C:microtubule"/>
    <property type="evidence" value="ECO:0007669"/>
    <property type="project" value="TreeGrafter"/>
</dbReference>
<evidence type="ECO:0000256" key="4">
    <source>
        <dbReference type="ARBA" id="ARBA00023212"/>
    </source>
</evidence>
<dbReference type="Proteomes" id="UP000597762">
    <property type="component" value="Unassembled WGS sequence"/>
</dbReference>
<keyword evidence="3" id="KW-0677">Repeat</keyword>